<dbReference type="InterPro" id="IPR022183">
    <property type="entry name" value="DUF3710"/>
</dbReference>
<name>A0ABX1RIA2_9PSEU</name>
<feature type="non-terminal residue" evidence="2">
    <location>
        <position position="239"/>
    </location>
</feature>
<keyword evidence="3" id="KW-1185">Reference proteome</keyword>
<feature type="region of interest" description="Disordered" evidence="1">
    <location>
        <begin position="1"/>
        <end position="43"/>
    </location>
</feature>
<feature type="compositionally biased region" description="Low complexity" evidence="1">
    <location>
        <begin position="211"/>
        <end position="227"/>
    </location>
</feature>
<dbReference type="Pfam" id="PF12502">
    <property type="entry name" value="DUF3710"/>
    <property type="match status" value="1"/>
</dbReference>
<reference evidence="2 3" key="1">
    <citation type="submission" date="2020-04" db="EMBL/GenBank/DDBJ databases">
        <authorList>
            <person name="Klaysubun C."/>
            <person name="Duangmal K."/>
            <person name="Lipun K."/>
        </authorList>
    </citation>
    <scope>NUCLEOTIDE SEQUENCE [LARGE SCALE GENOMIC DNA]</scope>
    <source>
        <strain evidence="2 3">JCM 11839</strain>
    </source>
</reference>
<accession>A0ABX1RIA2</accession>
<organism evidence="2 3">
    <name type="scientific">Pseudonocardia xinjiangensis</name>
    <dbReference type="NCBI Taxonomy" id="75289"/>
    <lineage>
        <taxon>Bacteria</taxon>
        <taxon>Bacillati</taxon>
        <taxon>Actinomycetota</taxon>
        <taxon>Actinomycetes</taxon>
        <taxon>Pseudonocardiales</taxon>
        <taxon>Pseudonocardiaceae</taxon>
        <taxon>Pseudonocardia</taxon>
    </lineage>
</organism>
<protein>
    <submittedName>
        <fullName evidence="2">DUF3710 domain-containing protein</fullName>
    </submittedName>
</protein>
<gene>
    <name evidence="2" type="ORF">HF577_17275</name>
</gene>
<dbReference type="EMBL" id="JAAXKY010000053">
    <property type="protein sequence ID" value="NMH78830.1"/>
    <property type="molecule type" value="Genomic_DNA"/>
</dbReference>
<proteinExistence type="predicted"/>
<dbReference type="Proteomes" id="UP001296706">
    <property type="component" value="Unassembled WGS sequence"/>
</dbReference>
<evidence type="ECO:0000256" key="1">
    <source>
        <dbReference type="SAM" id="MobiDB-lite"/>
    </source>
</evidence>
<sequence>MARRNRAAVATKADPDELRTGGALALEPRDDDVPATGPYDGDDLDPEITDAAGLVDFGAVRVPVPMQGTVAVEPTANGRMQAVHVALPEGRLSVSALAAPKSSKLWPELAREIDASLREGGATVRSFQGQWGRELHATSGAAKSVFVGVDGSRWMLYGVATGPANHAEMLDAELRRMLRATVVVRGRAPYPVRTVLPLVVPEHLAEAMAASEAAKAEAAATDAAPSAVPTDQEAPPPPA</sequence>
<evidence type="ECO:0000313" key="2">
    <source>
        <dbReference type="EMBL" id="NMH78830.1"/>
    </source>
</evidence>
<dbReference type="RefSeq" id="WP_169396901.1">
    <property type="nucleotide sequence ID" value="NZ_JAAXKY010000053.1"/>
</dbReference>
<comment type="caution">
    <text evidence="2">The sequence shown here is derived from an EMBL/GenBank/DDBJ whole genome shotgun (WGS) entry which is preliminary data.</text>
</comment>
<feature type="region of interest" description="Disordered" evidence="1">
    <location>
        <begin position="211"/>
        <end position="239"/>
    </location>
</feature>
<evidence type="ECO:0000313" key="3">
    <source>
        <dbReference type="Proteomes" id="UP001296706"/>
    </source>
</evidence>